<accession>A0ABV2XSD7</accession>
<organism evidence="1 2">
    <name type="scientific">Streptomyces olindensis</name>
    <dbReference type="NCBI Taxonomy" id="358823"/>
    <lineage>
        <taxon>Bacteria</taxon>
        <taxon>Bacillati</taxon>
        <taxon>Actinomycetota</taxon>
        <taxon>Actinomycetes</taxon>
        <taxon>Kitasatosporales</taxon>
        <taxon>Streptomycetaceae</taxon>
        <taxon>Streptomyces</taxon>
    </lineage>
</organism>
<evidence type="ECO:0000313" key="1">
    <source>
        <dbReference type="EMBL" id="MEU2266930.1"/>
    </source>
</evidence>
<dbReference type="RefSeq" id="WP_359787670.1">
    <property type="nucleotide sequence ID" value="NZ_JBEYBN010000011.1"/>
</dbReference>
<dbReference type="Proteomes" id="UP001550603">
    <property type="component" value="Unassembled WGS sequence"/>
</dbReference>
<reference evidence="1 2" key="1">
    <citation type="submission" date="2024-06" db="EMBL/GenBank/DDBJ databases">
        <title>The Natural Products Discovery Center: Release of the First 8490 Sequenced Strains for Exploring Actinobacteria Biosynthetic Diversity.</title>
        <authorList>
            <person name="Kalkreuter E."/>
            <person name="Kautsar S.A."/>
            <person name="Yang D."/>
            <person name="Bader C.D."/>
            <person name="Teijaro C.N."/>
            <person name="Fluegel L."/>
            <person name="Davis C.M."/>
            <person name="Simpson J.R."/>
            <person name="Lauterbach L."/>
            <person name="Steele A.D."/>
            <person name="Gui C."/>
            <person name="Meng S."/>
            <person name="Li G."/>
            <person name="Viehrig K."/>
            <person name="Ye F."/>
            <person name="Su P."/>
            <person name="Kiefer A.F."/>
            <person name="Nichols A."/>
            <person name="Cepeda A.J."/>
            <person name="Yan W."/>
            <person name="Fan B."/>
            <person name="Jiang Y."/>
            <person name="Adhikari A."/>
            <person name="Zheng C.-J."/>
            <person name="Schuster L."/>
            <person name="Cowan T.M."/>
            <person name="Smanski M.J."/>
            <person name="Chevrette M.G."/>
            <person name="De Carvalho L.P.S."/>
            <person name="Shen B."/>
        </authorList>
    </citation>
    <scope>NUCLEOTIDE SEQUENCE [LARGE SCALE GENOMIC DNA]</scope>
    <source>
        <strain evidence="1 2">NPDC019583</strain>
    </source>
</reference>
<protein>
    <recommendedName>
        <fullName evidence="3">RxLR effector protein</fullName>
    </recommendedName>
</protein>
<name>A0ABV2XSD7_9ACTN</name>
<comment type="caution">
    <text evidence="1">The sequence shown here is derived from an EMBL/GenBank/DDBJ whole genome shotgun (WGS) entry which is preliminary data.</text>
</comment>
<sequence length="129" mass="14301">MAAAQEHRNSERTFQSVAARAASDVTTHAEFVNYLNSAEGQALIAEADLTTAERDALYSSDTTTEAVVQHRLSGIIKLLKKVKGWAAAAKSSYSKFKVWYADKVPAALRWAIKWGFDLYTIYQILRGMA</sequence>
<evidence type="ECO:0008006" key="3">
    <source>
        <dbReference type="Google" id="ProtNLM"/>
    </source>
</evidence>
<dbReference type="EMBL" id="JBEYBN010000011">
    <property type="protein sequence ID" value="MEU2266930.1"/>
    <property type="molecule type" value="Genomic_DNA"/>
</dbReference>
<keyword evidence="2" id="KW-1185">Reference proteome</keyword>
<proteinExistence type="predicted"/>
<evidence type="ECO:0000313" key="2">
    <source>
        <dbReference type="Proteomes" id="UP001550603"/>
    </source>
</evidence>
<gene>
    <name evidence="1" type="ORF">ABZ568_10985</name>
</gene>